<keyword evidence="9" id="KW-0175">Coiled coil</keyword>
<dbReference type="InterPro" id="IPR036097">
    <property type="entry name" value="HisK_dim/P_sf"/>
</dbReference>
<comment type="catalytic activity">
    <reaction evidence="1">
        <text>ATP + protein L-histidine = ADP + protein N-phospho-L-histidine.</text>
        <dbReference type="EC" id="2.7.13.3"/>
    </reaction>
</comment>
<dbReference type="Pfam" id="PF13188">
    <property type="entry name" value="PAS_8"/>
    <property type="match status" value="1"/>
</dbReference>
<evidence type="ECO:0000313" key="13">
    <source>
        <dbReference type="Proteomes" id="UP000539642"/>
    </source>
</evidence>
<organism evidence="12 13">
    <name type="scientific">Desulfoprunum benzoelyticum</name>
    <dbReference type="NCBI Taxonomy" id="1506996"/>
    <lineage>
        <taxon>Bacteria</taxon>
        <taxon>Pseudomonadati</taxon>
        <taxon>Thermodesulfobacteriota</taxon>
        <taxon>Desulfobulbia</taxon>
        <taxon>Desulfobulbales</taxon>
        <taxon>Desulfobulbaceae</taxon>
        <taxon>Desulfoprunum</taxon>
    </lineage>
</organism>
<keyword evidence="7" id="KW-0067">ATP-binding</keyword>
<sequence length="604" mass="68388">MNRTPNSERDDAIDHRLMEAYREMNREVLQLLNDPENVPESIRHVLEVLKKWTGFDAVAIRLQDADDYPYFAQQGFSEEFLQIENALAERTKSGRVCRDQDGNVRLECTCGLVISGRTDPANPFFTPGGSFWVNDSEPLLDIPPDEDPRLHPRNTCIHQKYASVALVPIRDKKKIVGLIQFNDRRKGCFTRNSIETLEGIAAHIGSALMREQAEAALRESETRYRSLFEHMINGFALHEIVVDQSGKPVDYIFREVNSAFERLTGLKAEDILNKNVTQAIPGIDQDVFDWIGVYGKVALTGTQIRFEQFSEQLGGWYSIVAYRPMPNFFATVFEDITERKKAEAALLDSEKQLQSINSDLERRVERRTRELQETQRQYLHAEKLAAIGRLSASIAHEFNNPLQGIMSILNGLKKRAILEEEDRELLDAAIDESKRIKDLISSLREFNRPSSGRKVMVDVEKSIDSILLLHKSDFRSKRIAVVLNYADQLPQIMAVQDQIKQVFLNLLANAADACSPSGGVITISTRREDRRVAVAISDTGIGIRHEQMDLLFQPFYTTKPEVKGTGLGLSICYGIVRNHQGEIRVESQPGKGSTFTVLLPINEE</sequence>
<dbReference type="InterPro" id="IPR005467">
    <property type="entry name" value="His_kinase_dom"/>
</dbReference>
<dbReference type="SUPFAM" id="SSF55785">
    <property type="entry name" value="PYP-like sensor domain (PAS domain)"/>
    <property type="match status" value="1"/>
</dbReference>
<dbReference type="SMART" id="SM00388">
    <property type="entry name" value="HisKA"/>
    <property type="match status" value="1"/>
</dbReference>
<dbReference type="RefSeq" id="WP_183352262.1">
    <property type="nucleotide sequence ID" value="NZ_JACHEO010000026.1"/>
</dbReference>
<evidence type="ECO:0000256" key="4">
    <source>
        <dbReference type="ARBA" id="ARBA00022679"/>
    </source>
</evidence>
<feature type="domain" description="Histidine kinase" evidence="10">
    <location>
        <begin position="393"/>
        <end position="603"/>
    </location>
</feature>
<dbReference type="SUPFAM" id="SSF55781">
    <property type="entry name" value="GAF domain-like"/>
    <property type="match status" value="1"/>
</dbReference>
<dbReference type="Proteomes" id="UP000539642">
    <property type="component" value="Unassembled WGS sequence"/>
</dbReference>
<dbReference type="InterPro" id="IPR035965">
    <property type="entry name" value="PAS-like_dom_sf"/>
</dbReference>
<gene>
    <name evidence="12" type="ORF">HNQ81_003226</name>
</gene>
<dbReference type="NCBIfam" id="TIGR00229">
    <property type="entry name" value="sensory_box"/>
    <property type="match status" value="1"/>
</dbReference>
<dbReference type="Gene3D" id="3.30.450.20">
    <property type="entry name" value="PAS domain"/>
    <property type="match status" value="1"/>
</dbReference>
<dbReference type="FunFam" id="3.30.565.10:FF:000006">
    <property type="entry name" value="Sensor histidine kinase WalK"/>
    <property type="match status" value="1"/>
</dbReference>
<dbReference type="InterPro" id="IPR003018">
    <property type="entry name" value="GAF"/>
</dbReference>
<comment type="caution">
    <text evidence="12">The sequence shown here is derived from an EMBL/GenBank/DDBJ whole genome shotgun (WGS) entry which is preliminary data.</text>
</comment>
<evidence type="ECO:0000256" key="2">
    <source>
        <dbReference type="ARBA" id="ARBA00012438"/>
    </source>
</evidence>
<accession>A0A840UUL7</accession>
<evidence type="ECO:0000256" key="7">
    <source>
        <dbReference type="ARBA" id="ARBA00022840"/>
    </source>
</evidence>
<dbReference type="GO" id="GO:0000155">
    <property type="term" value="F:phosphorelay sensor kinase activity"/>
    <property type="evidence" value="ECO:0007669"/>
    <property type="project" value="InterPro"/>
</dbReference>
<dbReference type="InterPro" id="IPR004358">
    <property type="entry name" value="Sig_transdc_His_kin-like_C"/>
</dbReference>
<keyword evidence="13" id="KW-1185">Reference proteome</keyword>
<keyword evidence="6" id="KW-0418">Kinase</keyword>
<reference evidence="12 13" key="1">
    <citation type="submission" date="2020-08" db="EMBL/GenBank/DDBJ databases">
        <title>Genomic Encyclopedia of Type Strains, Phase IV (KMG-IV): sequencing the most valuable type-strain genomes for metagenomic binning, comparative biology and taxonomic classification.</title>
        <authorList>
            <person name="Goeker M."/>
        </authorList>
    </citation>
    <scope>NUCLEOTIDE SEQUENCE [LARGE SCALE GENOMIC DNA]</scope>
    <source>
        <strain evidence="12 13">DSM 28570</strain>
    </source>
</reference>
<dbReference type="PANTHER" id="PTHR43065">
    <property type="entry name" value="SENSOR HISTIDINE KINASE"/>
    <property type="match status" value="1"/>
</dbReference>
<keyword evidence="3" id="KW-0597">Phosphoprotein</keyword>
<dbReference type="InterPro" id="IPR000014">
    <property type="entry name" value="PAS"/>
</dbReference>
<dbReference type="GO" id="GO:0005524">
    <property type="term" value="F:ATP binding"/>
    <property type="evidence" value="ECO:0007669"/>
    <property type="project" value="UniProtKB-KW"/>
</dbReference>
<keyword evidence="8" id="KW-0902">Two-component regulatory system</keyword>
<evidence type="ECO:0000259" key="10">
    <source>
        <dbReference type="PROSITE" id="PS50109"/>
    </source>
</evidence>
<evidence type="ECO:0000256" key="3">
    <source>
        <dbReference type="ARBA" id="ARBA00022553"/>
    </source>
</evidence>
<dbReference type="Pfam" id="PF02518">
    <property type="entry name" value="HATPase_c"/>
    <property type="match status" value="1"/>
</dbReference>
<dbReference type="Gene3D" id="3.30.450.40">
    <property type="match status" value="1"/>
</dbReference>
<evidence type="ECO:0000259" key="11">
    <source>
        <dbReference type="PROSITE" id="PS50209"/>
    </source>
</evidence>
<keyword evidence="4" id="KW-0808">Transferase</keyword>
<name>A0A840UUL7_9BACT</name>
<dbReference type="SUPFAM" id="SSF47384">
    <property type="entry name" value="Homodimeric domain of signal transducing histidine kinase"/>
    <property type="match status" value="1"/>
</dbReference>
<evidence type="ECO:0000256" key="8">
    <source>
        <dbReference type="ARBA" id="ARBA00023012"/>
    </source>
</evidence>
<evidence type="ECO:0000256" key="5">
    <source>
        <dbReference type="ARBA" id="ARBA00022741"/>
    </source>
</evidence>
<dbReference type="SUPFAM" id="SSF55874">
    <property type="entry name" value="ATPase domain of HSP90 chaperone/DNA topoisomerase II/histidine kinase"/>
    <property type="match status" value="1"/>
</dbReference>
<dbReference type="Pfam" id="PF13185">
    <property type="entry name" value="GAF_2"/>
    <property type="match status" value="1"/>
</dbReference>
<feature type="coiled-coil region" evidence="9">
    <location>
        <begin position="339"/>
        <end position="384"/>
    </location>
</feature>
<dbReference type="AlphaFoldDB" id="A0A840UUL7"/>
<evidence type="ECO:0000256" key="9">
    <source>
        <dbReference type="SAM" id="Coils"/>
    </source>
</evidence>
<dbReference type="Gene3D" id="3.30.565.10">
    <property type="entry name" value="Histidine kinase-like ATPase, C-terminal domain"/>
    <property type="match status" value="1"/>
</dbReference>
<dbReference type="EMBL" id="JACHEO010000026">
    <property type="protein sequence ID" value="MBB5349472.1"/>
    <property type="molecule type" value="Genomic_DNA"/>
</dbReference>
<evidence type="ECO:0000256" key="6">
    <source>
        <dbReference type="ARBA" id="ARBA00022777"/>
    </source>
</evidence>
<evidence type="ECO:0000313" key="12">
    <source>
        <dbReference type="EMBL" id="MBB5349472.1"/>
    </source>
</evidence>
<dbReference type="InterPro" id="IPR029016">
    <property type="entry name" value="GAF-like_dom_sf"/>
</dbReference>
<dbReference type="InterPro" id="IPR003594">
    <property type="entry name" value="HATPase_dom"/>
</dbReference>
<evidence type="ECO:0000256" key="1">
    <source>
        <dbReference type="ARBA" id="ARBA00000085"/>
    </source>
</evidence>
<protein>
    <recommendedName>
        <fullName evidence="2">histidine kinase</fullName>
        <ecNumber evidence="2">2.7.13.3</ecNumber>
    </recommendedName>
</protein>
<dbReference type="InterPro" id="IPR003661">
    <property type="entry name" value="HisK_dim/P_dom"/>
</dbReference>
<dbReference type="SMART" id="SM00387">
    <property type="entry name" value="HATPase_c"/>
    <property type="match status" value="1"/>
</dbReference>
<dbReference type="EC" id="2.7.13.3" evidence="2"/>
<keyword evidence="5" id="KW-0547">Nucleotide-binding</keyword>
<dbReference type="InterPro" id="IPR036890">
    <property type="entry name" value="HATPase_C_sf"/>
</dbReference>
<dbReference type="Gene3D" id="1.10.287.130">
    <property type="match status" value="1"/>
</dbReference>
<dbReference type="PROSITE" id="PS50209">
    <property type="entry name" value="CARD"/>
    <property type="match status" value="1"/>
</dbReference>
<dbReference type="PROSITE" id="PS50109">
    <property type="entry name" value="HIS_KIN"/>
    <property type="match status" value="1"/>
</dbReference>
<dbReference type="PRINTS" id="PR00344">
    <property type="entry name" value="BCTRLSENSOR"/>
</dbReference>
<proteinExistence type="predicted"/>
<dbReference type="InterPro" id="IPR001315">
    <property type="entry name" value="CARD"/>
</dbReference>
<dbReference type="CDD" id="cd00082">
    <property type="entry name" value="HisKA"/>
    <property type="match status" value="1"/>
</dbReference>
<dbReference type="Pfam" id="PF00512">
    <property type="entry name" value="HisKA"/>
    <property type="match status" value="1"/>
</dbReference>
<feature type="domain" description="CARD" evidence="11">
    <location>
        <begin position="371"/>
        <end position="445"/>
    </location>
</feature>
<dbReference type="PANTHER" id="PTHR43065:SF46">
    <property type="entry name" value="C4-DICARBOXYLATE TRANSPORT SENSOR PROTEIN DCTB"/>
    <property type="match status" value="1"/>
</dbReference>